<accession>A0A4R6U154</accession>
<name>A0A4R6U154_9BACI</name>
<comment type="caution">
    <text evidence="1">The sequence shown here is derived from an EMBL/GenBank/DDBJ whole genome shotgun (WGS) entry which is preliminary data.</text>
</comment>
<reference evidence="1 2" key="1">
    <citation type="submission" date="2019-03" db="EMBL/GenBank/DDBJ databases">
        <title>Genomic Encyclopedia of Type Strains, Phase IV (KMG-IV): sequencing the most valuable type-strain genomes for metagenomic binning, comparative biology and taxonomic classification.</title>
        <authorList>
            <person name="Goeker M."/>
        </authorList>
    </citation>
    <scope>NUCLEOTIDE SEQUENCE [LARGE SCALE GENOMIC DNA]</scope>
    <source>
        <strain evidence="1 2">DSM 28697</strain>
    </source>
</reference>
<keyword evidence="2" id="KW-1185">Reference proteome</keyword>
<evidence type="ECO:0000313" key="2">
    <source>
        <dbReference type="Proteomes" id="UP000295632"/>
    </source>
</evidence>
<dbReference type="AlphaFoldDB" id="A0A4R6U154"/>
<organism evidence="1 2">
    <name type="scientific">Aureibacillus halotolerans</name>
    <dbReference type="NCBI Taxonomy" id="1508390"/>
    <lineage>
        <taxon>Bacteria</taxon>
        <taxon>Bacillati</taxon>
        <taxon>Bacillota</taxon>
        <taxon>Bacilli</taxon>
        <taxon>Bacillales</taxon>
        <taxon>Bacillaceae</taxon>
        <taxon>Aureibacillus</taxon>
    </lineage>
</organism>
<proteinExistence type="predicted"/>
<dbReference type="Proteomes" id="UP000295632">
    <property type="component" value="Unassembled WGS sequence"/>
</dbReference>
<protein>
    <submittedName>
        <fullName evidence="1">Uncharacterized protein</fullName>
    </submittedName>
</protein>
<dbReference type="RefSeq" id="WP_279512771.1">
    <property type="nucleotide sequence ID" value="NZ_SNYJ01000016.1"/>
</dbReference>
<evidence type="ECO:0000313" key="1">
    <source>
        <dbReference type="EMBL" id="TDQ36774.1"/>
    </source>
</evidence>
<gene>
    <name evidence="1" type="ORF">EV213_11673</name>
</gene>
<sequence length="42" mass="4599">MSRWLMGIFFLGVIGMVTFGIMQGASTSVEQVDTVEQSMEAN</sequence>
<dbReference type="EMBL" id="SNYJ01000016">
    <property type="protein sequence ID" value="TDQ36774.1"/>
    <property type="molecule type" value="Genomic_DNA"/>
</dbReference>